<dbReference type="GO" id="GO:0005664">
    <property type="term" value="C:nuclear origin of replication recognition complex"/>
    <property type="evidence" value="ECO:0007669"/>
    <property type="project" value="TreeGrafter"/>
</dbReference>
<keyword evidence="10" id="KW-1185">Reference proteome</keyword>
<dbReference type="InterPro" id="IPR041664">
    <property type="entry name" value="AAA_16"/>
</dbReference>
<feature type="region of interest" description="Disordered" evidence="7">
    <location>
        <begin position="365"/>
        <end position="384"/>
    </location>
</feature>
<dbReference type="Pfam" id="PF13191">
    <property type="entry name" value="AAA_16"/>
    <property type="match status" value="1"/>
</dbReference>
<comment type="similarity">
    <text evidence="2">Belongs to the ORC4 family.</text>
</comment>
<dbReference type="OrthoDB" id="343623at2759"/>
<organism evidence="9 10">
    <name type="scientific">Coniophora puteana (strain RWD-64-598)</name>
    <name type="common">Brown rot fungus</name>
    <dbReference type="NCBI Taxonomy" id="741705"/>
    <lineage>
        <taxon>Eukaryota</taxon>
        <taxon>Fungi</taxon>
        <taxon>Dikarya</taxon>
        <taxon>Basidiomycota</taxon>
        <taxon>Agaricomycotina</taxon>
        <taxon>Agaricomycetes</taxon>
        <taxon>Agaricomycetidae</taxon>
        <taxon>Boletales</taxon>
        <taxon>Coniophorineae</taxon>
        <taxon>Coniophoraceae</taxon>
        <taxon>Coniophora</taxon>
    </lineage>
</organism>
<dbReference type="InterPro" id="IPR016527">
    <property type="entry name" value="ORC4"/>
</dbReference>
<dbReference type="Gene3D" id="3.40.50.300">
    <property type="entry name" value="P-loop containing nucleotide triphosphate hydrolases"/>
    <property type="match status" value="1"/>
</dbReference>
<evidence type="ECO:0000313" key="10">
    <source>
        <dbReference type="Proteomes" id="UP000053558"/>
    </source>
</evidence>
<dbReference type="InterPro" id="IPR032705">
    <property type="entry name" value="ORC4_C"/>
</dbReference>
<dbReference type="GeneID" id="19209512"/>
<dbReference type="OMA" id="NMAYDEY"/>
<dbReference type="PANTHER" id="PTHR12087:SF0">
    <property type="entry name" value="ORIGIN RECOGNITION COMPLEX SUBUNIT 4"/>
    <property type="match status" value="1"/>
</dbReference>
<reference evidence="10" key="1">
    <citation type="journal article" date="2012" name="Science">
        <title>The Paleozoic origin of enzymatic lignin decomposition reconstructed from 31 fungal genomes.</title>
        <authorList>
            <person name="Floudas D."/>
            <person name="Binder M."/>
            <person name="Riley R."/>
            <person name="Barry K."/>
            <person name="Blanchette R.A."/>
            <person name="Henrissat B."/>
            <person name="Martinez A.T."/>
            <person name="Otillar R."/>
            <person name="Spatafora J.W."/>
            <person name="Yadav J.S."/>
            <person name="Aerts A."/>
            <person name="Benoit I."/>
            <person name="Boyd A."/>
            <person name="Carlson A."/>
            <person name="Copeland A."/>
            <person name="Coutinho P.M."/>
            <person name="de Vries R.P."/>
            <person name="Ferreira P."/>
            <person name="Findley K."/>
            <person name="Foster B."/>
            <person name="Gaskell J."/>
            <person name="Glotzer D."/>
            <person name="Gorecki P."/>
            <person name="Heitman J."/>
            <person name="Hesse C."/>
            <person name="Hori C."/>
            <person name="Igarashi K."/>
            <person name="Jurgens J.A."/>
            <person name="Kallen N."/>
            <person name="Kersten P."/>
            <person name="Kohler A."/>
            <person name="Kuees U."/>
            <person name="Kumar T.K.A."/>
            <person name="Kuo A."/>
            <person name="LaButti K."/>
            <person name="Larrondo L.F."/>
            <person name="Lindquist E."/>
            <person name="Ling A."/>
            <person name="Lombard V."/>
            <person name="Lucas S."/>
            <person name="Lundell T."/>
            <person name="Martin R."/>
            <person name="McLaughlin D.J."/>
            <person name="Morgenstern I."/>
            <person name="Morin E."/>
            <person name="Murat C."/>
            <person name="Nagy L.G."/>
            <person name="Nolan M."/>
            <person name="Ohm R.A."/>
            <person name="Patyshakuliyeva A."/>
            <person name="Rokas A."/>
            <person name="Ruiz-Duenas F.J."/>
            <person name="Sabat G."/>
            <person name="Salamov A."/>
            <person name="Samejima M."/>
            <person name="Schmutz J."/>
            <person name="Slot J.C."/>
            <person name="St John F."/>
            <person name="Stenlid J."/>
            <person name="Sun H."/>
            <person name="Sun S."/>
            <person name="Syed K."/>
            <person name="Tsang A."/>
            <person name="Wiebenga A."/>
            <person name="Young D."/>
            <person name="Pisabarro A."/>
            <person name="Eastwood D.C."/>
            <person name="Martin F."/>
            <person name="Cullen D."/>
            <person name="Grigoriev I.V."/>
            <person name="Hibbett D.S."/>
        </authorList>
    </citation>
    <scope>NUCLEOTIDE SEQUENCE [LARGE SCALE GENOMIC DNA]</scope>
    <source>
        <strain evidence="10">RWD-64-598 SS2</strain>
    </source>
</reference>
<feature type="region of interest" description="Disordered" evidence="7">
    <location>
        <begin position="1"/>
        <end position="221"/>
    </location>
</feature>
<evidence type="ECO:0000259" key="8">
    <source>
        <dbReference type="SMART" id="SM00382"/>
    </source>
</evidence>
<dbReference type="RefSeq" id="XP_007773399.1">
    <property type="nucleotide sequence ID" value="XM_007775209.1"/>
</dbReference>
<evidence type="ECO:0000256" key="3">
    <source>
        <dbReference type="ARBA" id="ARBA00019083"/>
    </source>
</evidence>
<dbReference type="SUPFAM" id="SSF52540">
    <property type="entry name" value="P-loop containing nucleoside triphosphate hydrolases"/>
    <property type="match status" value="1"/>
</dbReference>
<dbReference type="PANTHER" id="PTHR12087">
    <property type="entry name" value="ORIGIN RECOGNITION COMPLEX SUBUNIT 4"/>
    <property type="match status" value="1"/>
</dbReference>
<dbReference type="GO" id="GO:0003688">
    <property type="term" value="F:DNA replication origin binding"/>
    <property type="evidence" value="ECO:0007669"/>
    <property type="project" value="TreeGrafter"/>
</dbReference>
<comment type="subcellular location">
    <subcellularLocation>
        <location evidence="1">Nucleus</location>
    </subcellularLocation>
</comment>
<feature type="domain" description="AAA+ ATPase" evidence="8">
    <location>
        <begin position="310"/>
        <end position="485"/>
    </location>
</feature>
<dbReference type="EMBL" id="JH711586">
    <property type="protein sequence ID" value="EIW76128.1"/>
    <property type="molecule type" value="Genomic_DNA"/>
</dbReference>
<evidence type="ECO:0000256" key="4">
    <source>
        <dbReference type="ARBA" id="ARBA00022705"/>
    </source>
</evidence>
<comment type="caution">
    <text evidence="9">The sequence shown here is derived from an EMBL/GenBank/DDBJ whole genome shotgun (WGS) entry which is preliminary data.</text>
</comment>
<dbReference type="KEGG" id="cput:CONPUDRAFT_76543"/>
<sequence>MPKRKAVVEADPTEIPSKRVTRASTQNLAHIENDEPRRQTRSQAQGPPSKPDKLGALRSTSTPNSLRAPAVYNDDHPSLSSPTKKPRGRPSTQTRSLPRKAAAPPPTDDASESGDSDELNLRASPFKQKPPATPPPVANSKRRTFDAVVISSPNPKKSTPSTPSRGESLLRGSNQSPSPSSPVPLASPSTRTLRSQKASPGRRIAVSQKQTGETRGDDLGDYVIPTNLEEAEGPGNPVEAESPRAPPISLPSELPHHLRPWLRNQKRAILASLSSTQDTDGGTVEDVASANASAYKQLRALLDGTVLRGEGNSCLVFGPRGSGKTQLVEKALNACSSKPIIIRLSGHVHYNGRLALREIARQLQQQTGDPYPSEVNGSDETNDNDNALDSEIMIPVSSRLPALISTLLTLSRPSILILDAFDLFTTHARQSLLYCLLDTAQSCRVGQGNRGIAVVGVVSRIGTIELLEKRVKSRFSGRLIHVQLPLGVKQWVNIARTWLNRSIPTPIPPPSKEWSTMWSLAISKFLDDRGVAEKLVETYALTRDVRMLSQIITSVVLQLTPNSPFPTSSHLVSAINGQRTRVLFPYLHELEYPALCLVVAASHLHTAGHDSANFEMLYDEYQKQYKTSSSAPVQLQGNSIKITRCTREILMTALEHLIEIRIFVGVAPASAKVTPEHVRYKCLVEREDIKKAIDTRGHTDIKKWFTKS</sequence>
<evidence type="ECO:0000256" key="7">
    <source>
        <dbReference type="SAM" id="MobiDB-lite"/>
    </source>
</evidence>
<dbReference type="SMART" id="SM00382">
    <property type="entry name" value="AAA"/>
    <property type="match status" value="1"/>
</dbReference>
<keyword evidence="4" id="KW-0235">DNA replication</keyword>
<accession>A0A5M3MA48</accession>
<feature type="compositionally biased region" description="Low complexity" evidence="7">
    <location>
        <begin position="151"/>
        <end position="164"/>
    </location>
</feature>
<dbReference type="GO" id="GO:0006270">
    <property type="term" value="P:DNA replication initiation"/>
    <property type="evidence" value="ECO:0007669"/>
    <property type="project" value="TreeGrafter"/>
</dbReference>
<name>A0A5M3MA48_CONPW</name>
<feature type="compositionally biased region" description="Low complexity" evidence="7">
    <location>
        <begin position="173"/>
        <end position="189"/>
    </location>
</feature>
<proteinExistence type="inferred from homology"/>
<keyword evidence="6" id="KW-0539">Nucleus</keyword>
<evidence type="ECO:0000256" key="6">
    <source>
        <dbReference type="ARBA" id="ARBA00023242"/>
    </source>
</evidence>
<gene>
    <name evidence="9" type="ORF">CONPUDRAFT_76543</name>
</gene>
<feature type="compositionally biased region" description="Acidic residues" evidence="7">
    <location>
        <begin position="109"/>
        <end position="118"/>
    </location>
</feature>
<dbReference type="InterPro" id="IPR027417">
    <property type="entry name" value="P-loop_NTPase"/>
</dbReference>
<keyword evidence="5" id="KW-0238">DNA-binding</keyword>
<evidence type="ECO:0000256" key="1">
    <source>
        <dbReference type="ARBA" id="ARBA00004123"/>
    </source>
</evidence>
<dbReference type="AlphaFoldDB" id="A0A5M3MA48"/>
<evidence type="ECO:0000313" key="9">
    <source>
        <dbReference type="EMBL" id="EIW76128.1"/>
    </source>
</evidence>
<evidence type="ECO:0000256" key="5">
    <source>
        <dbReference type="ARBA" id="ARBA00023125"/>
    </source>
</evidence>
<evidence type="ECO:0000256" key="2">
    <source>
        <dbReference type="ARBA" id="ARBA00005334"/>
    </source>
</evidence>
<dbReference type="Pfam" id="PF14629">
    <property type="entry name" value="ORC4_C"/>
    <property type="match status" value="1"/>
</dbReference>
<dbReference type="Proteomes" id="UP000053558">
    <property type="component" value="Unassembled WGS sequence"/>
</dbReference>
<protein>
    <recommendedName>
        <fullName evidence="3">Origin recognition complex subunit 4</fullName>
    </recommendedName>
</protein>
<dbReference type="InterPro" id="IPR003593">
    <property type="entry name" value="AAA+_ATPase"/>
</dbReference>